<gene>
    <name evidence="2" type="ORF">WA026_007485</name>
</gene>
<feature type="compositionally biased region" description="Basic residues" evidence="1">
    <location>
        <begin position="1"/>
        <end position="10"/>
    </location>
</feature>
<protein>
    <submittedName>
        <fullName evidence="2">Uncharacterized protein</fullName>
    </submittedName>
</protein>
<name>A0AAW1UPA8_9CUCU</name>
<organism evidence="2 3">
    <name type="scientific">Henosepilachna vigintioctopunctata</name>
    <dbReference type="NCBI Taxonomy" id="420089"/>
    <lineage>
        <taxon>Eukaryota</taxon>
        <taxon>Metazoa</taxon>
        <taxon>Ecdysozoa</taxon>
        <taxon>Arthropoda</taxon>
        <taxon>Hexapoda</taxon>
        <taxon>Insecta</taxon>
        <taxon>Pterygota</taxon>
        <taxon>Neoptera</taxon>
        <taxon>Endopterygota</taxon>
        <taxon>Coleoptera</taxon>
        <taxon>Polyphaga</taxon>
        <taxon>Cucujiformia</taxon>
        <taxon>Coccinelloidea</taxon>
        <taxon>Coccinellidae</taxon>
        <taxon>Epilachninae</taxon>
        <taxon>Epilachnini</taxon>
        <taxon>Henosepilachna</taxon>
    </lineage>
</organism>
<feature type="compositionally biased region" description="Polar residues" evidence="1">
    <location>
        <begin position="12"/>
        <end position="28"/>
    </location>
</feature>
<accession>A0AAW1UPA8</accession>
<evidence type="ECO:0000313" key="2">
    <source>
        <dbReference type="EMBL" id="KAK9884648.1"/>
    </source>
</evidence>
<proteinExistence type="predicted"/>
<dbReference type="AlphaFoldDB" id="A0AAW1UPA8"/>
<evidence type="ECO:0000256" key="1">
    <source>
        <dbReference type="SAM" id="MobiDB-lite"/>
    </source>
</evidence>
<feature type="region of interest" description="Disordered" evidence="1">
    <location>
        <begin position="1"/>
        <end position="32"/>
    </location>
</feature>
<dbReference type="Proteomes" id="UP001431783">
    <property type="component" value="Unassembled WGS sequence"/>
</dbReference>
<sequence length="163" mass="18651">MPVKRRRKNRSPYENNEQAQENVPTGNLENRKSHSHKYNLTVNGVLTQVCRGVFLKVFQISDNRVKKINKCSVLHRSLLDLRGKSRSGNALPGRNVTKKNKQRFKVSKYKQFLYNNYTPGKLVASEYIEGISTSTFTLLKTVNAPELPAEKAYPLGKDIPQKF</sequence>
<keyword evidence="3" id="KW-1185">Reference proteome</keyword>
<dbReference type="EMBL" id="JARQZJ010000093">
    <property type="protein sequence ID" value="KAK9884648.1"/>
    <property type="molecule type" value="Genomic_DNA"/>
</dbReference>
<evidence type="ECO:0000313" key="3">
    <source>
        <dbReference type="Proteomes" id="UP001431783"/>
    </source>
</evidence>
<comment type="caution">
    <text evidence="2">The sequence shown here is derived from an EMBL/GenBank/DDBJ whole genome shotgun (WGS) entry which is preliminary data.</text>
</comment>
<reference evidence="2 3" key="1">
    <citation type="submission" date="2023-03" db="EMBL/GenBank/DDBJ databases">
        <title>Genome insight into feeding habits of ladybird beetles.</title>
        <authorList>
            <person name="Li H.-S."/>
            <person name="Huang Y.-H."/>
            <person name="Pang H."/>
        </authorList>
    </citation>
    <scope>NUCLEOTIDE SEQUENCE [LARGE SCALE GENOMIC DNA]</scope>
    <source>
        <strain evidence="2">SYSU_2023b</strain>
        <tissue evidence="2">Whole body</tissue>
    </source>
</reference>